<sequence length="146" mass="15389">MKSTLLSIFYLSASVLANIIFPKPQIFCNPSIAIHGYIECQTGQVCGPEGICLYQSHPKFARAFSPDGKCGAQNGGLLCDPNSKVYKGTCCSKYGWCGNSEAHCKGGCQSGCARPVLPAPGSGTKDGRCGRAFGNTGKEEISNPMQ</sequence>
<dbReference type="SMART" id="SM00270">
    <property type="entry name" value="ChtBD1"/>
    <property type="match status" value="1"/>
</dbReference>
<proteinExistence type="predicted"/>
<evidence type="ECO:0000259" key="4">
    <source>
        <dbReference type="PROSITE" id="PS50941"/>
    </source>
</evidence>
<dbReference type="AlphaFoldDB" id="A0AAN8MJI3"/>
<evidence type="ECO:0000313" key="5">
    <source>
        <dbReference type="EMBL" id="KAK6331032.1"/>
    </source>
</evidence>
<reference evidence="5 6" key="1">
    <citation type="submission" date="2019-10" db="EMBL/GenBank/DDBJ databases">
        <authorList>
            <person name="Palmer J.M."/>
        </authorList>
    </citation>
    <scope>NUCLEOTIDE SEQUENCE [LARGE SCALE GENOMIC DNA]</scope>
    <source>
        <strain evidence="5 6">TWF718</strain>
    </source>
</reference>
<organism evidence="5 6">
    <name type="scientific">Orbilia javanica</name>
    <dbReference type="NCBI Taxonomy" id="47235"/>
    <lineage>
        <taxon>Eukaryota</taxon>
        <taxon>Fungi</taxon>
        <taxon>Dikarya</taxon>
        <taxon>Ascomycota</taxon>
        <taxon>Pezizomycotina</taxon>
        <taxon>Orbiliomycetes</taxon>
        <taxon>Orbiliales</taxon>
        <taxon>Orbiliaceae</taxon>
        <taxon>Orbilia</taxon>
    </lineage>
</organism>
<dbReference type="InterPro" id="IPR036861">
    <property type="entry name" value="Endochitinase-like_sf"/>
</dbReference>
<keyword evidence="1 2" id="KW-0147">Chitin-binding</keyword>
<comment type="caution">
    <text evidence="5">The sequence shown here is derived from an EMBL/GenBank/DDBJ whole genome shotgun (WGS) entry which is preliminary data.</text>
</comment>
<feature type="chain" id="PRO_5043012742" description="Chitin-binding type-1 domain-containing protein" evidence="3">
    <location>
        <begin position="18"/>
        <end position="146"/>
    </location>
</feature>
<name>A0AAN8MJI3_9PEZI</name>
<dbReference type="Gene3D" id="3.30.60.10">
    <property type="entry name" value="Endochitinase-like"/>
    <property type="match status" value="1"/>
</dbReference>
<dbReference type="Proteomes" id="UP001313282">
    <property type="component" value="Unassembled WGS sequence"/>
</dbReference>
<gene>
    <name evidence="5" type="ORF">TWF718_003223</name>
</gene>
<feature type="disulfide bond" evidence="2">
    <location>
        <begin position="90"/>
        <end position="104"/>
    </location>
</feature>
<feature type="disulfide bond" evidence="2">
    <location>
        <begin position="108"/>
        <end position="112"/>
    </location>
</feature>
<dbReference type="InterPro" id="IPR001002">
    <property type="entry name" value="Chitin-bd_1"/>
</dbReference>
<evidence type="ECO:0000313" key="6">
    <source>
        <dbReference type="Proteomes" id="UP001313282"/>
    </source>
</evidence>
<dbReference type="CDD" id="cd00035">
    <property type="entry name" value="ChtBD1"/>
    <property type="match status" value="1"/>
</dbReference>
<evidence type="ECO:0000256" key="3">
    <source>
        <dbReference type="SAM" id="SignalP"/>
    </source>
</evidence>
<keyword evidence="2" id="KW-1015">Disulfide bond</keyword>
<evidence type="ECO:0000256" key="2">
    <source>
        <dbReference type="PROSITE-ProRule" id="PRU00261"/>
    </source>
</evidence>
<comment type="caution">
    <text evidence="2">Lacks conserved residue(s) required for the propagation of feature annotation.</text>
</comment>
<keyword evidence="6" id="KW-1185">Reference proteome</keyword>
<dbReference type="GO" id="GO:0008061">
    <property type="term" value="F:chitin binding"/>
    <property type="evidence" value="ECO:0007669"/>
    <property type="project" value="UniProtKB-UniRule"/>
</dbReference>
<feature type="signal peptide" evidence="3">
    <location>
        <begin position="1"/>
        <end position="17"/>
    </location>
</feature>
<dbReference type="SUPFAM" id="SSF57016">
    <property type="entry name" value="Plant lectins/antimicrobial peptides"/>
    <property type="match status" value="1"/>
</dbReference>
<accession>A0AAN8MJI3</accession>
<dbReference type="EMBL" id="JAVHNR010000011">
    <property type="protein sequence ID" value="KAK6331032.1"/>
    <property type="molecule type" value="Genomic_DNA"/>
</dbReference>
<protein>
    <recommendedName>
        <fullName evidence="4">Chitin-binding type-1 domain-containing protein</fullName>
    </recommendedName>
</protein>
<keyword evidence="3" id="KW-0732">Signal</keyword>
<dbReference type="PROSITE" id="PS50941">
    <property type="entry name" value="CHIT_BIND_I_2"/>
    <property type="match status" value="1"/>
</dbReference>
<evidence type="ECO:0000256" key="1">
    <source>
        <dbReference type="ARBA" id="ARBA00022669"/>
    </source>
</evidence>
<feature type="domain" description="Chitin-binding type-1" evidence="4">
    <location>
        <begin position="67"/>
        <end position="114"/>
    </location>
</feature>
<dbReference type="Pfam" id="PF00187">
    <property type="entry name" value="Chitin_bind_1"/>
    <property type="match status" value="1"/>
</dbReference>